<reference evidence="2 3" key="1">
    <citation type="submission" date="2018-07" db="EMBL/GenBank/DDBJ databases">
        <title>The complete nuclear genome of the prasinophyte Chloropicon primus (CCMP1205).</title>
        <authorList>
            <person name="Pombert J.-F."/>
            <person name="Otis C."/>
            <person name="Turmel M."/>
            <person name="Lemieux C."/>
        </authorList>
    </citation>
    <scope>NUCLEOTIDE SEQUENCE [LARGE SCALE GENOMIC DNA]</scope>
    <source>
        <strain evidence="2 3">CCMP1205</strain>
    </source>
</reference>
<dbReference type="GO" id="GO:0007034">
    <property type="term" value="P:vacuolar transport"/>
    <property type="evidence" value="ECO:0007669"/>
    <property type="project" value="InterPro"/>
</dbReference>
<evidence type="ECO:0000313" key="3">
    <source>
        <dbReference type="Proteomes" id="UP000316726"/>
    </source>
</evidence>
<sequence length="208" mass="23018">MGVGASSEKQLLDQIFNLKFTSKQLTRSANKCVKDEKSEKLKVKKAIEKGNIDGARIYAQNAIRKHTEQLNYLKLASRLDAVVSKLETQSKMNTVNKSMAGIVKALDRALQSNNLEQVSQTMDQFEKQFESLDVQSECVQEAMGNQQAMSTPEDEVNNLMMQVADEHGLETGMLMPNAGVGTVQPQGVTQQQNEEDDLANRLANLRGA</sequence>
<dbReference type="AlphaFoldDB" id="A0A5B8MZF0"/>
<accession>A0A5B8MZF0</accession>
<organism evidence="2 3">
    <name type="scientific">Chloropicon primus</name>
    <dbReference type="NCBI Taxonomy" id="1764295"/>
    <lineage>
        <taxon>Eukaryota</taxon>
        <taxon>Viridiplantae</taxon>
        <taxon>Chlorophyta</taxon>
        <taxon>Chloropicophyceae</taxon>
        <taxon>Chloropicales</taxon>
        <taxon>Chloropicaceae</taxon>
        <taxon>Chloropicon</taxon>
    </lineage>
</organism>
<dbReference type="Pfam" id="PF03357">
    <property type="entry name" value="Snf7"/>
    <property type="match status" value="1"/>
</dbReference>
<dbReference type="OrthoDB" id="10266568at2759"/>
<keyword evidence="3" id="KW-1185">Reference proteome</keyword>
<dbReference type="Gene3D" id="6.10.140.1230">
    <property type="match status" value="1"/>
</dbReference>
<proteinExistence type="predicted"/>
<feature type="coiled-coil region" evidence="1">
    <location>
        <begin position="108"/>
        <end position="135"/>
    </location>
</feature>
<evidence type="ECO:0000256" key="1">
    <source>
        <dbReference type="SAM" id="Coils"/>
    </source>
</evidence>
<dbReference type="EMBL" id="CP031052">
    <property type="protein sequence ID" value="QDZ25869.1"/>
    <property type="molecule type" value="Genomic_DNA"/>
</dbReference>
<keyword evidence="1" id="KW-0175">Coiled coil</keyword>
<protein>
    <submittedName>
        <fullName evidence="2">Intracellular transport protein</fullName>
    </submittedName>
</protein>
<name>A0A5B8MZF0_9CHLO</name>
<dbReference type="STRING" id="1764295.A0A5B8MZF0"/>
<dbReference type="InterPro" id="IPR005024">
    <property type="entry name" value="Snf7_fam"/>
</dbReference>
<dbReference type="Proteomes" id="UP000316726">
    <property type="component" value="Chromosome 19"/>
</dbReference>
<evidence type="ECO:0000313" key="2">
    <source>
        <dbReference type="EMBL" id="QDZ25869.1"/>
    </source>
</evidence>
<gene>
    <name evidence="2" type="ORF">A3770_19p83870</name>
</gene>
<dbReference type="PANTHER" id="PTHR10476">
    <property type="entry name" value="CHARGED MULTIVESICULAR BODY PROTEIN"/>
    <property type="match status" value="1"/>
</dbReference>